<dbReference type="Gene3D" id="3.40.50.720">
    <property type="entry name" value="NAD(P)-binding Rossmann-like Domain"/>
    <property type="match status" value="1"/>
</dbReference>
<protein>
    <submittedName>
        <fullName evidence="4">SDR family oxidoreductase</fullName>
    </submittedName>
</protein>
<comment type="similarity">
    <text evidence="1">Belongs to the short-chain dehydrogenases/reductases (SDR) family.</text>
</comment>
<dbReference type="PRINTS" id="PR00080">
    <property type="entry name" value="SDRFAMILY"/>
</dbReference>
<evidence type="ECO:0000259" key="3">
    <source>
        <dbReference type="SMART" id="SM00822"/>
    </source>
</evidence>
<organism evidence="4 5">
    <name type="scientific">Roseicella aquatilis</name>
    <dbReference type="NCBI Taxonomy" id="2527868"/>
    <lineage>
        <taxon>Bacteria</taxon>
        <taxon>Pseudomonadati</taxon>
        <taxon>Pseudomonadota</taxon>
        <taxon>Alphaproteobacteria</taxon>
        <taxon>Acetobacterales</taxon>
        <taxon>Roseomonadaceae</taxon>
        <taxon>Roseicella</taxon>
    </lineage>
</organism>
<dbReference type="InterPro" id="IPR057326">
    <property type="entry name" value="KR_dom"/>
</dbReference>
<gene>
    <name evidence="4" type="ORF">EXY23_08665</name>
</gene>
<dbReference type="InterPro" id="IPR036291">
    <property type="entry name" value="NAD(P)-bd_dom_sf"/>
</dbReference>
<name>A0A4R4DQA0_9PROT</name>
<dbReference type="PRINTS" id="PR00081">
    <property type="entry name" value="GDHRDH"/>
</dbReference>
<dbReference type="PANTHER" id="PTHR43669">
    <property type="entry name" value="5-KETO-D-GLUCONATE 5-REDUCTASE"/>
    <property type="match status" value="1"/>
</dbReference>
<reference evidence="4 5" key="1">
    <citation type="submission" date="2019-03" db="EMBL/GenBank/DDBJ databases">
        <title>Paracraurococcus aquatilis NE82 genome sequence.</title>
        <authorList>
            <person name="Zhao Y."/>
            <person name="Du Z."/>
        </authorList>
    </citation>
    <scope>NUCLEOTIDE SEQUENCE [LARGE SCALE GENOMIC DNA]</scope>
    <source>
        <strain evidence="4 5">NE82</strain>
    </source>
</reference>
<comment type="caution">
    <text evidence="4">The sequence shown here is derived from an EMBL/GenBank/DDBJ whole genome shotgun (WGS) entry which is preliminary data.</text>
</comment>
<dbReference type="Pfam" id="PF13561">
    <property type="entry name" value="adh_short_C2"/>
    <property type="match status" value="1"/>
</dbReference>
<feature type="domain" description="Ketoreductase" evidence="3">
    <location>
        <begin position="8"/>
        <end position="182"/>
    </location>
</feature>
<dbReference type="FunFam" id="3.40.50.720:FF:000084">
    <property type="entry name" value="Short-chain dehydrogenase reductase"/>
    <property type="match status" value="1"/>
</dbReference>
<dbReference type="Proteomes" id="UP000295023">
    <property type="component" value="Unassembled WGS sequence"/>
</dbReference>
<keyword evidence="5" id="KW-1185">Reference proteome</keyword>
<sequence>MAARLEGKVAVITGASSGIGRAIAERFLAEGAQVALFARNRAPLEEIAARHPDRVLAVPGDVTRAEDLARLAEQVAARFGGVDSVVPNAGVAKAVPFADSTPEAIDAQFRVNLTGAVETVRQLLPQIRQGGTVLFLTTFLTQVGFPGLAIYGASKAALKSFAQTLALELAPRGIRVNSIAPGPTETPIWGNIGLPPEALSEVAKQVTARLMPGRFGAPEDIAAMAAFLASDEARNIYGQEIVLDGGYTVA</sequence>
<dbReference type="AlphaFoldDB" id="A0A4R4DQA0"/>
<dbReference type="PANTHER" id="PTHR43669:SF3">
    <property type="entry name" value="ALCOHOL DEHYDROGENASE, PUTATIVE (AFU_ORTHOLOGUE AFUA_3G03445)-RELATED"/>
    <property type="match status" value="1"/>
</dbReference>
<evidence type="ECO:0000256" key="1">
    <source>
        <dbReference type="ARBA" id="ARBA00006484"/>
    </source>
</evidence>
<dbReference type="RefSeq" id="WP_132287080.1">
    <property type="nucleotide sequence ID" value="NZ_SKBM01000006.1"/>
</dbReference>
<dbReference type="SUPFAM" id="SSF51735">
    <property type="entry name" value="NAD(P)-binding Rossmann-fold domains"/>
    <property type="match status" value="1"/>
</dbReference>
<proteinExistence type="inferred from homology"/>
<keyword evidence="2" id="KW-0560">Oxidoreductase</keyword>
<evidence type="ECO:0000313" key="5">
    <source>
        <dbReference type="Proteomes" id="UP000295023"/>
    </source>
</evidence>
<evidence type="ECO:0000313" key="4">
    <source>
        <dbReference type="EMBL" id="TCZ64031.1"/>
    </source>
</evidence>
<dbReference type="SMART" id="SM00822">
    <property type="entry name" value="PKS_KR"/>
    <property type="match status" value="1"/>
</dbReference>
<dbReference type="OrthoDB" id="7375193at2"/>
<dbReference type="CDD" id="cd05233">
    <property type="entry name" value="SDR_c"/>
    <property type="match status" value="1"/>
</dbReference>
<evidence type="ECO:0000256" key="2">
    <source>
        <dbReference type="ARBA" id="ARBA00023002"/>
    </source>
</evidence>
<dbReference type="InterPro" id="IPR002347">
    <property type="entry name" value="SDR_fam"/>
</dbReference>
<dbReference type="EMBL" id="SKBM01000006">
    <property type="protein sequence ID" value="TCZ64031.1"/>
    <property type="molecule type" value="Genomic_DNA"/>
</dbReference>
<dbReference type="GO" id="GO:0016491">
    <property type="term" value="F:oxidoreductase activity"/>
    <property type="evidence" value="ECO:0007669"/>
    <property type="project" value="UniProtKB-KW"/>
</dbReference>
<accession>A0A4R4DQA0</accession>